<dbReference type="EMBL" id="MN956836">
    <property type="protein sequence ID" value="QTX14970.1"/>
    <property type="molecule type" value="Genomic_DNA"/>
</dbReference>
<proteinExistence type="predicted"/>
<sequence>MVTISQVSNFFIQIQFKKSQMPHFAASLPLGPKSGERAASEGMTTTEGSSEKQRFCSRSIEGEIATENIGHFAITSKN</sequence>
<evidence type="ECO:0000313" key="2">
    <source>
        <dbReference type="EMBL" id="QTX14970.1"/>
    </source>
</evidence>
<dbReference type="AlphaFoldDB" id="A0A8B0SVZ7"/>
<feature type="region of interest" description="Disordered" evidence="1">
    <location>
        <begin position="27"/>
        <end position="54"/>
    </location>
</feature>
<name>A0A8B0SVZ7_KLEPN</name>
<accession>A0A8B0SVZ7</accession>
<geneLocation type="plasmid" evidence="2">
    <name>p17-15-vir-like</name>
</geneLocation>
<organism evidence="2">
    <name type="scientific">Klebsiella pneumoniae</name>
    <dbReference type="NCBI Taxonomy" id="573"/>
    <lineage>
        <taxon>Bacteria</taxon>
        <taxon>Pseudomonadati</taxon>
        <taxon>Pseudomonadota</taxon>
        <taxon>Gammaproteobacteria</taxon>
        <taxon>Enterobacterales</taxon>
        <taxon>Enterobacteriaceae</taxon>
        <taxon>Klebsiella/Raoultella group</taxon>
        <taxon>Klebsiella</taxon>
        <taxon>Klebsiella pneumoniae complex</taxon>
    </lineage>
</organism>
<reference evidence="2" key="1">
    <citation type="submission" date="2020-01" db="EMBL/GenBank/DDBJ databases">
        <authorList>
            <person name="Qin S."/>
        </authorList>
    </citation>
    <scope>NUCLEOTIDE SEQUENCE</scope>
    <source>
        <strain evidence="2">CVir17-16-YZ6g</strain>
        <plasmid evidence="2">p17-15-vir-like</plasmid>
    </source>
</reference>
<evidence type="ECO:0000256" key="1">
    <source>
        <dbReference type="SAM" id="MobiDB-lite"/>
    </source>
</evidence>
<keyword evidence="2" id="KW-0614">Plasmid</keyword>
<protein>
    <submittedName>
        <fullName evidence="2">Uncharacterized protein</fullName>
    </submittedName>
</protein>